<evidence type="ECO:0000256" key="1">
    <source>
        <dbReference type="ARBA" id="ARBA00001947"/>
    </source>
</evidence>
<dbReference type="GO" id="GO:0005829">
    <property type="term" value="C:cytosol"/>
    <property type="evidence" value="ECO:0007669"/>
    <property type="project" value="TreeGrafter"/>
</dbReference>
<evidence type="ECO:0000256" key="4">
    <source>
        <dbReference type="ARBA" id="ARBA00022833"/>
    </source>
</evidence>
<name>A0A9E8MU36_9FLAO</name>
<reference evidence="6" key="1">
    <citation type="submission" date="2022-11" db="EMBL/GenBank/DDBJ databases">
        <title>Lacinutrix neustonica HL-RS19T sp. nov., isolated from the surface microlayer sample of brackish Lake Shihwa.</title>
        <authorList>
            <person name="Choi J.Y."/>
            <person name="Hwang C.Y."/>
        </authorList>
    </citation>
    <scope>NUCLEOTIDE SEQUENCE</scope>
    <source>
        <strain evidence="6">HL-RS19</strain>
    </source>
</reference>
<dbReference type="Gene3D" id="3.40.630.10">
    <property type="entry name" value="Zn peptidases"/>
    <property type="match status" value="1"/>
</dbReference>
<keyword evidence="3" id="KW-0378">Hydrolase</keyword>
<dbReference type="InterPro" id="IPR050178">
    <property type="entry name" value="AspA/AstE_fam"/>
</dbReference>
<dbReference type="RefSeq" id="WP_267675531.1">
    <property type="nucleotide sequence ID" value="NZ_CP113088.1"/>
</dbReference>
<keyword evidence="2" id="KW-0479">Metal-binding</keyword>
<dbReference type="GO" id="GO:0046872">
    <property type="term" value="F:metal ion binding"/>
    <property type="evidence" value="ECO:0007669"/>
    <property type="project" value="UniProtKB-KW"/>
</dbReference>
<evidence type="ECO:0000313" key="6">
    <source>
        <dbReference type="EMBL" id="WAC00984.1"/>
    </source>
</evidence>
<sequence length="402" mass="46440">MVNVFNKALDETIQVNRIIGKVEGHSQGPTVVFFAGIHGNETAGVFALDSIFRTLTNSLVNGTVYGIAGNLNALNHHQRYIDEDLNRLWTDEKLNALKNKLVYNIEEKEQTELYSILKDIINTNTGPFYFIDLHTTSSKTLPFITINDALINRYFSKVFPVPIVLGIEEYLNGPLLSYINTLGYVSLGFESGQHDSAAAFSNSIAFIYLVLVNTTVMQSEDITGYPVYYNQLKEQSKNNIHFFEVVYLYAINKEERFEMLPGFKSFQRIKKGAALAKSNNNKILSKFNARLFMPLYQSKGQEGFFIIKTITPLILQLSIVLRRLKLERLFVMLPGVFWETRDRKVLMIDLRVTKFFAKSIFHLFGYRKKKISRHFMMLFNREQTAKVLQYKNELWYKKSSIF</sequence>
<dbReference type="Pfam" id="PF24827">
    <property type="entry name" value="AstE_AspA_cat"/>
    <property type="match status" value="1"/>
</dbReference>
<dbReference type="EMBL" id="CP113088">
    <property type="protein sequence ID" value="WAC00984.1"/>
    <property type="molecule type" value="Genomic_DNA"/>
</dbReference>
<dbReference type="Proteomes" id="UP001164705">
    <property type="component" value="Chromosome"/>
</dbReference>
<dbReference type="InterPro" id="IPR055438">
    <property type="entry name" value="AstE_AspA_cat"/>
</dbReference>
<evidence type="ECO:0000256" key="3">
    <source>
        <dbReference type="ARBA" id="ARBA00022801"/>
    </source>
</evidence>
<gene>
    <name evidence="6" type="ORF">N7U66_12365</name>
</gene>
<evidence type="ECO:0000313" key="7">
    <source>
        <dbReference type="Proteomes" id="UP001164705"/>
    </source>
</evidence>
<protein>
    <submittedName>
        <fullName evidence="6">Succinylglutamate desuccinylase/aspartoacylase family protein</fullName>
    </submittedName>
</protein>
<accession>A0A9E8MU36</accession>
<feature type="domain" description="Succinylglutamate desuccinylase/Aspartoacylase catalytic" evidence="5">
    <location>
        <begin position="27"/>
        <end position="145"/>
    </location>
</feature>
<keyword evidence="7" id="KW-1185">Reference proteome</keyword>
<dbReference type="GO" id="GO:0016788">
    <property type="term" value="F:hydrolase activity, acting on ester bonds"/>
    <property type="evidence" value="ECO:0007669"/>
    <property type="project" value="InterPro"/>
</dbReference>
<dbReference type="KEGG" id="lnu:N7U66_12365"/>
<proteinExistence type="predicted"/>
<organism evidence="6 7">
    <name type="scientific">Lacinutrix neustonica</name>
    <dbReference type="NCBI Taxonomy" id="2980107"/>
    <lineage>
        <taxon>Bacteria</taxon>
        <taxon>Pseudomonadati</taxon>
        <taxon>Bacteroidota</taxon>
        <taxon>Flavobacteriia</taxon>
        <taxon>Flavobacteriales</taxon>
        <taxon>Flavobacteriaceae</taxon>
        <taxon>Lacinutrix</taxon>
    </lineage>
</organism>
<keyword evidence="4" id="KW-0862">Zinc</keyword>
<evidence type="ECO:0000256" key="2">
    <source>
        <dbReference type="ARBA" id="ARBA00022723"/>
    </source>
</evidence>
<evidence type="ECO:0000259" key="5">
    <source>
        <dbReference type="Pfam" id="PF24827"/>
    </source>
</evidence>
<dbReference type="PANTHER" id="PTHR15162:SF7">
    <property type="entry name" value="SUCCINYLGLUTAMATE DESUCCINYLASE"/>
    <property type="match status" value="1"/>
</dbReference>
<comment type="cofactor">
    <cofactor evidence="1">
        <name>Zn(2+)</name>
        <dbReference type="ChEBI" id="CHEBI:29105"/>
    </cofactor>
</comment>
<dbReference type="SUPFAM" id="SSF53187">
    <property type="entry name" value="Zn-dependent exopeptidases"/>
    <property type="match status" value="1"/>
</dbReference>
<dbReference type="PANTHER" id="PTHR15162">
    <property type="entry name" value="ASPARTOACYLASE"/>
    <property type="match status" value="1"/>
</dbReference>
<dbReference type="AlphaFoldDB" id="A0A9E8MU36"/>